<evidence type="ECO:0000256" key="5">
    <source>
        <dbReference type="ARBA" id="ARBA00023237"/>
    </source>
</evidence>
<proteinExistence type="inferred from homology"/>
<dbReference type="GO" id="GO:0009279">
    <property type="term" value="C:cell outer membrane"/>
    <property type="evidence" value="ECO:0007669"/>
    <property type="project" value="UniProtKB-SubCell"/>
</dbReference>
<sequence>METIKMNPLAAQLTIRLRLTFTAFVLFILAGPVSASDWEASLGLSGASIQRHVKGESDQHVVVPYADLRWRMLVANPEGVGLVTSPSSTGTLKLMVQLRQSAFDPAENRILKALEDRDDTGEFLIKWEQVTPWVDLATFASVDMLDRHGGHEWGIVVSRELVMWGGALVPSIDVRQQSRKLVDYYYGVSQQEASANIAAYDGEKSVVMRASVSHVQKLGNHWHSVFAFGYENLGDGVGDSSIVERKGYWSGGIAVFYRF</sequence>
<comment type="caution">
    <text evidence="6">The sequence shown here is derived from an EMBL/GenBank/DDBJ whole genome shotgun (WGS) entry which is preliminary data.</text>
</comment>
<dbReference type="PANTHER" id="PTHR38776">
    <property type="entry name" value="MLTA-INTERACTING PROTEIN-RELATED"/>
    <property type="match status" value="1"/>
</dbReference>
<dbReference type="AlphaFoldDB" id="A0A844I1J2"/>
<name>A0A844I1J2_9GAMM</name>
<evidence type="ECO:0000256" key="3">
    <source>
        <dbReference type="ARBA" id="ARBA00022729"/>
    </source>
</evidence>
<evidence type="ECO:0000256" key="4">
    <source>
        <dbReference type="ARBA" id="ARBA00023136"/>
    </source>
</evidence>
<evidence type="ECO:0000313" key="7">
    <source>
        <dbReference type="Proteomes" id="UP000431462"/>
    </source>
</evidence>
<keyword evidence="5" id="KW-0998">Cell outer membrane</keyword>
<dbReference type="InterPro" id="IPR010583">
    <property type="entry name" value="MipA"/>
</dbReference>
<keyword evidence="3" id="KW-0732">Signal</keyword>
<dbReference type="EMBL" id="VENC01000009">
    <property type="protein sequence ID" value="MTI98881.1"/>
    <property type="molecule type" value="Genomic_DNA"/>
</dbReference>
<comment type="similarity">
    <text evidence="2">Belongs to the MipA/OmpV family.</text>
</comment>
<evidence type="ECO:0000313" key="6">
    <source>
        <dbReference type="EMBL" id="MTI98881.1"/>
    </source>
</evidence>
<organism evidence="6 7">
    <name type="scientific">Marinobacter adhaerens</name>
    <dbReference type="NCBI Taxonomy" id="1033846"/>
    <lineage>
        <taxon>Bacteria</taxon>
        <taxon>Pseudomonadati</taxon>
        <taxon>Pseudomonadota</taxon>
        <taxon>Gammaproteobacteria</taxon>
        <taxon>Pseudomonadales</taxon>
        <taxon>Marinobacteraceae</taxon>
        <taxon>Marinobacter</taxon>
    </lineage>
</organism>
<dbReference type="Pfam" id="PF06629">
    <property type="entry name" value="MipA"/>
    <property type="match status" value="1"/>
</dbReference>
<keyword evidence="4" id="KW-0472">Membrane</keyword>
<reference evidence="6 7" key="1">
    <citation type="submission" date="2019-06" db="EMBL/GenBank/DDBJ databases">
        <title>Enrichment of Autotrophic Halophilic Microorganisms from Red Sea Brine Pool Using Microbial Electrosynthesis System.</title>
        <authorList>
            <person name="Alqahtani M.F."/>
            <person name="Bajracharya S."/>
            <person name="Katuri K.P."/>
            <person name="Ali M."/>
            <person name="Saikaly P.E."/>
        </authorList>
    </citation>
    <scope>NUCLEOTIDE SEQUENCE [LARGE SCALE GENOMIC DNA]</scope>
    <source>
        <strain evidence="6">MES15</strain>
    </source>
</reference>
<evidence type="ECO:0000256" key="2">
    <source>
        <dbReference type="ARBA" id="ARBA00005722"/>
    </source>
</evidence>
<dbReference type="Proteomes" id="UP000431462">
    <property type="component" value="Unassembled WGS sequence"/>
</dbReference>
<dbReference type="PANTHER" id="PTHR38776:SF1">
    <property type="entry name" value="MLTA-INTERACTING PROTEIN-RELATED"/>
    <property type="match status" value="1"/>
</dbReference>
<accession>A0A844I1J2</accession>
<comment type="subcellular location">
    <subcellularLocation>
        <location evidence="1">Cell outer membrane</location>
    </subcellularLocation>
</comment>
<protein>
    <submittedName>
        <fullName evidence="6">MipA/OmpV family protein</fullName>
    </submittedName>
</protein>
<evidence type="ECO:0000256" key="1">
    <source>
        <dbReference type="ARBA" id="ARBA00004442"/>
    </source>
</evidence>
<gene>
    <name evidence="6" type="ORF">FH752_09690</name>
</gene>